<evidence type="ECO:0000256" key="3">
    <source>
        <dbReference type="ARBA" id="ARBA00022984"/>
    </source>
</evidence>
<dbReference type="EMBL" id="AP017372">
    <property type="protein sequence ID" value="BAU58523.1"/>
    <property type="molecule type" value="Genomic_DNA"/>
</dbReference>
<evidence type="ECO:0000256" key="5">
    <source>
        <dbReference type="ARBA" id="ARBA00023139"/>
    </source>
</evidence>
<accession>A0A110B5J2</accession>
<dbReference type="GO" id="GO:0009252">
    <property type="term" value="P:peptidoglycan biosynthetic process"/>
    <property type="evidence" value="ECO:0007669"/>
    <property type="project" value="UniProtKB-KW"/>
</dbReference>
<feature type="region of interest" description="Disordered" evidence="8">
    <location>
        <begin position="631"/>
        <end position="653"/>
    </location>
</feature>
<reference evidence="10" key="1">
    <citation type="submission" date="2016-02" db="EMBL/GenBank/DDBJ databases">
        <title>Halorhodospira halochloris DSM-1059 complete genome, version 2.</title>
        <authorList>
            <person name="Tsukatani Y."/>
        </authorList>
    </citation>
    <scope>NUCLEOTIDE SEQUENCE</scope>
    <source>
        <strain evidence="10">DSM 1059</strain>
    </source>
</reference>
<dbReference type="Gene3D" id="3.40.50.2300">
    <property type="match status" value="2"/>
</dbReference>
<organism evidence="10 11">
    <name type="scientific">Halorhodospira halochloris</name>
    <name type="common">Ectothiorhodospira halochloris</name>
    <dbReference type="NCBI Taxonomy" id="1052"/>
    <lineage>
        <taxon>Bacteria</taxon>
        <taxon>Pseudomonadati</taxon>
        <taxon>Pseudomonadota</taxon>
        <taxon>Gammaproteobacteria</taxon>
        <taxon>Chromatiales</taxon>
        <taxon>Ectothiorhodospiraceae</taxon>
        <taxon>Halorhodospira</taxon>
    </lineage>
</organism>
<dbReference type="Pfam" id="PF04348">
    <property type="entry name" value="LppC"/>
    <property type="match status" value="1"/>
</dbReference>
<keyword evidence="7 10" id="KW-0449">Lipoprotein</keyword>
<dbReference type="GO" id="GO:0030234">
    <property type="term" value="F:enzyme regulator activity"/>
    <property type="evidence" value="ECO:0007669"/>
    <property type="project" value="TreeGrafter"/>
</dbReference>
<dbReference type="InterPro" id="IPR011990">
    <property type="entry name" value="TPR-like_helical_dom_sf"/>
</dbReference>
<dbReference type="PANTHER" id="PTHR38038">
    <property type="entry name" value="PENICILLIN-BINDING PROTEIN ACTIVATOR LPOA"/>
    <property type="match status" value="1"/>
</dbReference>
<dbReference type="Gene3D" id="1.25.40.650">
    <property type="match status" value="1"/>
</dbReference>
<evidence type="ECO:0000256" key="2">
    <source>
        <dbReference type="ARBA" id="ARBA00022960"/>
    </source>
</evidence>
<evidence type="ECO:0000256" key="7">
    <source>
        <dbReference type="ARBA" id="ARBA00023288"/>
    </source>
</evidence>
<sequence>MFIKRTVNSSRIAGAAILLALLGLSACAPTPTEPEPVEPEQPQEIEEKAKKTAQEEDYKRAAELFDAAADSYTDPDHVSRVLLFAAENWVKVDDIDAATSSIAGVNPNRLEDDIAPRFWLVRANILLSHDQARSAAQQLDFLYGPPEGLEKEYYVLRSRIAEHNNDYIDKAGYLIKLEDFLQEAEERKDNRELIWQSLNELPSQALQEFHARDEILSGWIELVLISRQYQLEPPQLEQAIEDWQEDYPDHPGNREKAQSILSQLEDRYEVPGQLALLLPLSGEFAAAGEAIREGVLAAYYSSDFDHPAVTVYDTAGDPERAVKAYRTAVGDGAQHIIGPLTKEELERLIADIDQFDVPILALNSSDEPSAIPDNMIQFSLSPEREAKQAALQARQRGWEAVVSLTSDNSWGERVSSAFAEAFEEAGGIIAQSANYDPAETDFSNPIREILNLNVSQQRFRQINNLLGTAPQYQPRRRADIDGIFIAAFPEQARLIRPQLEYHHAQNLPVMATSHVYGGAPDPERDRDLDGIIFVDAPWLVGATGAIPQGLTHSEIKNHWQQLMERHSRLIALGIDAYRIVPYLDVMRENPDERLDGLTGQLYLSDANIINRGLVSARFVRGNPVFEMPTREGSTYEEITATESDEKRERGEGS</sequence>
<evidence type="ECO:0000256" key="4">
    <source>
        <dbReference type="ARBA" id="ARBA00023136"/>
    </source>
</evidence>
<dbReference type="SUPFAM" id="SSF53822">
    <property type="entry name" value="Periplasmic binding protein-like I"/>
    <property type="match status" value="1"/>
</dbReference>
<dbReference type="SUPFAM" id="SSF48452">
    <property type="entry name" value="TPR-like"/>
    <property type="match status" value="1"/>
</dbReference>
<feature type="chain" id="PRO_5007142908" evidence="9">
    <location>
        <begin position="29"/>
        <end position="653"/>
    </location>
</feature>
<name>A0A110B5J2_HALHR</name>
<keyword evidence="4" id="KW-0472">Membrane</keyword>
<gene>
    <name evidence="10" type="ORF">HH1059_18340</name>
</gene>
<evidence type="ECO:0000256" key="6">
    <source>
        <dbReference type="ARBA" id="ARBA00023237"/>
    </source>
</evidence>
<proteinExistence type="predicted"/>
<dbReference type="Proteomes" id="UP000218890">
    <property type="component" value="Chromosome"/>
</dbReference>
<evidence type="ECO:0000313" key="10">
    <source>
        <dbReference type="EMBL" id="BAU58523.1"/>
    </source>
</evidence>
<feature type="signal peptide" evidence="9">
    <location>
        <begin position="1"/>
        <end position="28"/>
    </location>
</feature>
<evidence type="ECO:0000256" key="8">
    <source>
        <dbReference type="SAM" id="MobiDB-lite"/>
    </source>
</evidence>
<dbReference type="CDD" id="cd06339">
    <property type="entry name" value="PBP1_YraM_LppC_lipoprotein-like"/>
    <property type="match status" value="1"/>
</dbReference>
<dbReference type="GO" id="GO:0008360">
    <property type="term" value="P:regulation of cell shape"/>
    <property type="evidence" value="ECO:0007669"/>
    <property type="project" value="UniProtKB-KW"/>
</dbReference>
<dbReference type="AlphaFoldDB" id="A0A110B5J2"/>
<keyword evidence="11" id="KW-1185">Reference proteome</keyword>
<dbReference type="PANTHER" id="PTHR38038:SF1">
    <property type="entry name" value="PENICILLIN-BINDING PROTEIN ACTIVATOR LPOA"/>
    <property type="match status" value="1"/>
</dbReference>
<dbReference type="KEGG" id="hhk:HH1059_18340"/>
<feature type="compositionally biased region" description="Basic and acidic residues" evidence="8">
    <location>
        <begin position="643"/>
        <end position="653"/>
    </location>
</feature>
<keyword evidence="5" id="KW-0564">Palmitate</keyword>
<keyword evidence="2" id="KW-0133">Cell shape</keyword>
<dbReference type="PROSITE" id="PS51257">
    <property type="entry name" value="PROKAR_LIPOPROTEIN"/>
    <property type="match status" value="1"/>
</dbReference>
<dbReference type="InterPro" id="IPR028082">
    <property type="entry name" value="Peripla_BP_I"/>
</dbReference>
<evidence type="ECO:0000256" key="9">
    <source>
        <dbReference type="SAM" id="SignalP"/>
    </source>
</evidence>
<protein>
    <submittedName>
        <fullName evidence="10">LppC putative lipoprotein</fullName>
    </submittedName>
</protein>
<evidence type="ECO:0000256" key="1">
    <source>
        <dbReference type="ARBA" id="ARBA00022729"/>
    </source>
</evidence>
<dbReference type="GO" id="GO:0031241">
    <property type="term" value="C:periplasmic side of cell outer membrane"/>
    <property type="evidence" value="ECO:0007669"/>
    <property type="project" value="TreeGrafter"/>
</dbReference>
<keyword evidence="6" id="KW-0998">Cell outer membrane</keyword>
<keyword evidence="3" id="KW-0573">Peptidoglycan synthesis</keyword>
<evidence type="ECO:0000313" key="11">
    <source>
        <dbReference type="Proteomes" id="UP000218890"/>
    </source>
</evidence>
<keyword evidence="1 9" id="KW-0732">Signal</keyword>
<dbReference type="InterPro" id="IPR007443">
    <property type="entry name" value="LpoA"/>
</dbReference>